<dbReference type="EMBL" id="PZKE01000013">
    <property type="protein sequence ID" value="PTE13539.1"/>
    <property type="molecule type" value="Genomic_DNA"/>
</dbReference>
<dbReference type="Gene3D" id="3.30.70.270">
    <property type="match status" value="1"/>
</dbReference>
<feature type="domain" description="GGDEF" evidence="1">
    <location>
        <begin position="203"/>
        <end position="337"/>
    </location>
</feature>
<protein>
    <submittedName>
        <fullName evidence="2">GGDEF domain-containing protein</fullName>
    </submittedName>
</protein>
<dbReference type="InterPro" id="IPR029787">
    <property type="entry name" value="Nucleotide_cyclase"/>
</dbReference>
<gene>
    <name evidence="2" type="ORF">C5F44_13375</name>
</gene>
<keyword evidence="3" id="KW-1185">Reference proteome</keyword>
<dbReference type="SUPFAM" id="SSF55073">
    <property type="entry name" value="Nucleotide cyclase"/>
    <property type="match status" value="1"/>
</dbReference>
<evidence type="ECO:0000313" key="2">
    <source>
        <dbReference type="EMBL" id="PTE13539.1"/>
    </source>
</evidence>
<dbReference type="InterPro" id="IPR042463">
    <property type="entry name" value="HNOB_dom_associated_sf"/>
</dbReference>
<evidence type="ECO:0000259" key="1">
    <source>
        <dbReference type="PROSITE" id="PS50887"/>
    </source>
</evidence>
<dbReference type="CDD" id="cd01949">
    <property type="entry name" value="GGDEF"/>
    <property type="match status" value="1"/>
</dbReference>
<evidence type="ECO:0000313" key="3">
    <source>
        <dbReference type="Proteomes" id="UP000241362"/>
    </source>
</evidence>
<dbReference type="InterPro" id="IPR052163">
    <property type="entry name" value="DGC-Regulatory_Protein"/>
</dbReference>
<dbReference type="Pfam" id="PF00990">
    <property type="entry name" value="GGDEF"/>
    <property type="match status" value="1"/>
</dbReference>
<dbReference type="NCBIfam" id="TIGR00254">
    <property type="entry name" value="GGDEF"/>
    <property type="match status" value="1"/>
</dbReference>
<dbReference type="Gene3D" id="3.30.450.260">
    <property type="entry name" value="Haem NO binding associated domain"/>
    <property type="match status" value="1"/>
</dbReference>
<dbReference type="InterPro" id="IPR043128">
    <property type="entry name" value="Rev_trsase/Diguanyl_cyclase"/>
</dbReference>
<proteinExistence type="predicted"/>
<dbReference type="PANTHER" id="PTHR46663">
    <property type="entry name" value="DIGUANYLATE CYCLASE DGCT-RELATED"/>
    <property type="match status" value="1"/>
</dbReference>
<sequence length="347" mass="37013">MRRMAEGAGTRREGICLPQAALNRLMPLHVVISAQGRVRAAGPTLQRLFAGQRLVGRSILTLFEMRAPARIVDMAGFAARVGHKLNLLPRGTAPALRLRGLAVPLGGAGGGYLVDLSFGIDCPRAVGLLQLSEADFAPTDMTMEVLYLAEANAAVLAEMRGLSGRLDGARLQAEEEALTDPLTGLRNRRASDSLLARLCREGIGFALLHLDLDYFKQVNDRLGHAAGDHVLGVVAGILRRQCRSMDSLARVGGDEFVLILPGLVDELRVARIATRIIEELRRPIAVQDESCRIAGSIGYVVVPEGAGSDPATVLKASDAALYAAKKAGRSQVQQGQARPGRQAEVVP</sequence>
<accession>A0A2T4J6L7</accession>
<dbReference type="AlphaFoldDB" id="A0A2T4J6L7"/>
<organism evidence="2 3">
    <name type="scientific">Fuscovulum blasticum DSM 2131</name>
    <dbReference type="NCBI Taxonomy" id="1188250"/>
    <lineage>
        <taxon>Bacteria</taxon>
        <taxon>Pseudomonadati</taxon>
        <taxon>Pseudomonadota</taxon>
        <taxon>Alphaproteobacteria</taxon>
        <taxon>Rhodobacterales</taxon>
        <taxon>Paracoccaceae</taxon>
        <taxon>Pseudogemmobacter</taxon>
    </lineage>
</organism>
<dbReference type="InterPro" id="IPR000160">
    <property type="entry name" value="GGDEF_dom"/>
</dbReference>
<reference evidence="2 3" key="1">
    <citation type="submission" date="2018-03" db="EMBL/GenBank/DDBJ databases">
        <title>Rhodobacter blasticus.</title>
        <authorList>
            <person name="Meyer T.E."/>
            <person name="Miller S."/>
            <person name="Lodha T."/>
            <person name="Gandham S."/>
            <person name="Chintalapati S."/>
            <person name="Chintalapati V.R."/>
        </authorList>
    </citation>
    <scope>NUCLEOTIDE SEQUENCE [LARGE SCALE GENOMIC DNA]</scope>
    <source>
        <strain evidence="2 3">DSM 2131</strain>
    </source>
</reference>
<dbReference type="SMART" id="SM00267">
    <property type="entry name" value="GGDEF"/>
    <property type="match status" value="1"/>
</dbReference>
<name>A0A2T4J6L7_FUSBL</name>
<dbReference type="PANTHER" id="PTHR46663:SF4">
    <property type="entry name" value="DIGUANYLATE CYCLASE DGCT-RELATED"/>
    <property type="match status" value="1"/>
</dbReference>
<comment type="caution">
    <text evidence="2">The sequence shown here is derived from an EMBL/GenBank/DDBJ whole genome shotgun (WGS) entry which is preliminary data.</text>
</comment>
<dbReference type="PROSITE" id="PS50887">
    <property type="entry name" value="GGDEF"/>
    <property type="match status" value="1"/>
</dbReference>
<dbReference type="Proteomes" id="UP000241362">
    <property type="component" value="Unassembled WGS sequence"/>
</dbReference>